<dbReference type="PANTHER" id="PTHR11439">
    <property type="entry name" value="GAG-POL-RELATED RETROTRANSPOSON"/>
    <property type="match status" value="1"/>
</dbReference>
<gene>
    <name evidence="2" type="ORF">Tci_007897</name>
</gene>
<dbReference type="CDD" id="cd09272">
    <property type="entry name" value="RNase_HI_RT_Ty1"/>
    <property type="match status" value="1"/>
</dbReference>
<organism evidence="2">
    <name type="scientific">Tanacetum cinerariifolium</name>
    <name type="common">Dalmatian daisy</name>
    <name type="synonym">Chrysanthemum cinerariifolium</name>
    <dbReference type="NCBI Taxonomy" id="118510"/>
    <lineage>
        <taxon>Eukaryota</taxon>
        <taxon>Viridiplantae</taxon>
        <taxon>Streptophyta</taxon>
        <taxon>Embryophyta</taxon>
        <taxon>Tracheophyta</taxon>
        <taxon>Spermatophyta</taxon>
        <taxon>Magnoliopsida</taxon>
        <taxon>eudicotyledons</taxon>
        <taxon>Gunneridae</taxon>
        <taxon>Pentapetalae</taxon>
        <taxon>asterids</taxon>
        <taxon>campanulids</taxon>
        <taxon>Asterales</taxon>
        <taxon>Asteraceae</taxon>
        <taxon>Asteroideae</taxon>
        <taxon>Anthemideae</taxon>
        <taxon>Anthemidinae</taxon>
        <taxon>Tanacetum</taxon>
    </lineage>
</organism>
<evidence type="ECO:0000256" key="1">
    <source>
        <dbReference type="SAM" id="MobiDB-lite"/>
    </source>
</evidence>
<comment type="caution">
    <text evidence="2">The sequence shown here is derived from an EMBL/GenBank/DDBJ whole genome shotgun (WGS) entry which is preliminary data.</text>
</comment>
<proteinExistence type="predicted"/>
<dbReference type="AlphaFoldDB" id="A0A6L2JGM8"/>
<feature type="region of interest" description="Disordered" evidence="1">
    <location>
        <begin position="379"/>
        <end position="414"/>
    </location>
</feature>
<feature type="compositionally biased region" description="Polar residues" evidence="1">
    <location>
        <begin position="384"/>
        <end position="399"/>
    </location>
</feature>
<feature type="region of interest" description="Disordered" evidence="1">
    <location>
        <begin position="582"/>
        <end position="612"/>
    </location>
</feature>
<evidence type="ECO:0000313" key="2">
    <source>
        <dbReference type="EMBL" id="GEU35919.1"/>
    </source>
</evidence>
<dbReference type="EMBL" id="BKCJ010000747">
    <property type="protein sequence ID" value="GEU35919.1"/>
    <property type="molecule type" value="Genomic_DNA"/>
</dbReference>
<sequence>MAMSSVEAEYVVAAGCCAQVLWIKSQLADYDILYGKVPIFCNNTSAIAILNNLVLHSRLKHIDIRLNYNENYVGLPTKETVKAGLATLGLSDEKNLQLSSQYLINKSHDQLNATQDMNVCYTRFLSLIIEHKLGNLYKNDNLSTFNSYHITTASFSKTPSFEVPLTSYMLQVEKLSTKEPEKTLLLSSKEVNTDVEEVAKQPSTVATEKATKNMVEEQMETNAEITFMGATALDQIMEEADSDVESMLNDEILSISKDDDEEFGDSDNEFYVSNEVKVDIVADKSLMRSDPLCHLSRRMDFLVAHIHNLGKSLPDAFTDKMDLAIPRVVADALEERLSELLIDSLKASLPQLFIDLVKETLLDFNRRIRNALKDETSAILKTSGDPQPETSSDDQNTSALVVHSTAEQHEEPPSKRLKVVMEIPTIPTSVPLNFIRPTIFDSTPYDYEVAPTASLIVTASPIVTSYSKRKGKEVMVEFDTPKKQKLQEQIDAQVARELKEQQKKEDMRMNEQIARNAEVSQQRRPMTKKQKKDYYMAMIRNNLGWKVKDFKGMTFKVIEVKFAAVWKHVEDFIPLGSKEETERLKRKGLNLEQEHVKKQKTSEEAPEIEKIY</sequence>
<protein>
    <submittedName>
        <fullName evidence="2">Retrovirus-related Pol polyprotein from transposon TNT 1-94</fullName>
    </submittedName>
</protein>
<dbReference type="PANTHER" id="PTHR11439:SF483">
    <property type="entry name" value="PEPTIDE SYNTHASE GLIP-LIKE, PUTATIVE (AFU_ORTHOLOGUE AFUA_3G12920)-RELATED"/>
    <property type="match status" value="1"/>
</dbReference>
<accession>A0A6L2JGM8</accession>
<feature type="compositionally biased region" description="Basic and acidic residues" evidence="1">
    <location>
        <begin position="592"/>
        <end position="612"/>
    </location>
</feature>
<name>A0A6L2JGM8_TANCI</name>
<reference evidence="2" key="1">
    <citation type="journal article" date="2019" name="Sci. Rep.">
        <title>Draft genome of Tanacetum cinerariifolium, the natural source of mosquito coil.</title>
        <authorList>
            <person name="Yamashiro T."/>
            <person name="Shiraishi A."/>
            <person name="Satake H."/>
            <person name="Nakayama K."/>
        </authorList>
    </citation>
    <scope>NUCLEOTIDE SEQUENCE</scope>
</reference>